<dbReference type="PANTHER" id="PTHR31836">
    <property type="match status" value="1"/>
</dbReference>
<evidence type="ECO:0000256" key="1">
    <source>
        <dbReference type="ARBA" id="ARBA00022729"/>
    </source>
</evidence>
<proteinExistence type="predicted"/>
<protein>
    <submittedName>
        <fullName evidence="4">CBM2 domain-containing protein</fullName>
    </submittedName>
</protein>
<dbReference type="SUPFAM" id="SSF50685">
    <property type="entry name" value="Barwin-like endoglucanases"/>
    <property type="match status" value="1"/>
</dbReference>
<name>A0A914HB40_GLORO</name>
<dbReference type="GO" id="GO:0030247">
    <property type="term" value="F:polysaccharide binding"/>
    <property type="evidence" value="ECO:0007669"/>
    <property type="project" value="InterPro"/>
</dbReference>
<reference evidence="4" key="1">
    <citation type="submission" date="2022-11" db="UniProtKB">
        <authorList>
            <consortium name="WormBaseParasite"/>
        </authorList>
    </citation>
    <scope>IDENTIFICATION</scope>
</reference>
<keyword evidence="3" id="KW-1185">Reference proteome</keyword>
<dbReference type="GO" id="GO:0005975">
    <property type="term" value="P:carbohydrate metabolic process"/>
    <property type="evidence" value="ECO:0007669"/>
    <property type="project" value="InterPro"/>
</dbReference>
<dbReference type="Proteomes" id="UP000887572">
    <property type="component" value="Unplaced"/>
</dbReference>
<dbReference type="InterPro" id="IPR001919">
    <property type="entry name" value="CBD2"/>
</dbReference>
<dbReference type="Gene3D" id="2.60.40.290">
    <property type="match status" value="1"/>
</dbReference>
<dbReference type="PANTHER" id="PTHR31836:SF28">
    <property type="entry name" value="SRCR DOMAIN-CONTAINING PROTEIN-RELATED"/>
    <property type="match status" value="1"/>
</dbReference>
<organism evidence="3 4">
    <name type="scientific">Globodera rostochiensis</name>
    <name type="common">Golden nematode worm</name>
    <name type="synonym">Heterodera rostochiensis</name>
    <dbReference type="NCBI Taxonomy" id="31243"/>
    <lineage>
        <taxon>Eukaryota</taxon>
        <taxon>Metazoa</taxon>
        <taxon>Ecdysozoa</taxon>
        <taxon>Nematoda</taxon>
        <taxon>Chromadorea</taxon>
        <taxon>Rhabditida</taxon>
        <taxon>Tylenchina</taxon>
        <taxon>Tylenchomorpha</taxon>
        <taxon>Tylenchoidea</taxon>
        <taxon>Heteroderidae</taxon>
        <taxon>Heteroderinae</taxon>
        <taxon>Globodera</taxon>
    </lineage>
</organism>
<evidence type="ECO:0000313" key="3">
    <source>
        <dbReference type="Proteomes" id="UP000887572"/>
    </source>
</evidence>
<dbReference type="AlphaFoldDB" id="A0A914HB40"/>
<accession>A0A914HB40</accession>
<dbReference type="SMART" id="SM00637">
    <property type="entry name" value="CBD_II"/>
    <property type="match status" value="1"/>
</dbReference>
<evidence type="ECO:0000259" key="2">
    <source>
        <dbReference type="SMART" id="SM00637"/>
    </source>
</evidence>
<sequence>MPSKQFYPYLEGELRFKAKIYCDNSNANPRIVESGRKLADAVNRPSSSRNRNGEKSRKQYNKMLMFIILGATIDEKFSHLLIAKRNIWFGINFLDMSPSQSFLCLLCILLVHFHAQIVLADVTASLKTSNTWNGGGQYVPNFKNNDGSQIVCSVKFSLTPISGTSIVSIWGANAVSGSSNVYTLADNADIAPGATNTNAGVNINGNDAPTLKLIEAKYYINGICGGAPSGSCMGCLSSTSTDGPINQNLNKPFTNSVFTFYGASGRGACGLDAGVPKMSAAGSGNLFKSDGQWKDACRQDKQTMLDDPICKNICVKIDYNGKSLTVPINNKCPECPPTHVDLSIDAFNYLEPRGGVVGKATGATLTYLKCPSNIKAC</sequence>
<dbReference type="InterPro" id="IPR012291">
    <property type="entry name" value="CBM2_carb-bd_dom_sf"/>
</dbReference>
<dbReference type="InterPro" id="IPR051477">
    <property type="entry name" value="Expansin_CellWall"/>
</dbReference>
<feature type="domain" description="CBM2" evidence="2">
    <location>
        <begin position="122"/>
        <end position="213"/>
    </location>
</feature>
<dbReference type="InterPro" id="IPR009009">
    <property type="entry name" value="RlpA-like_DPBB"/>
</dbReference>
<dbReference type="Gene3D" id="2.40.40.10">
    <property type="entry name" value="RlpA-like domain"/>
    <property type="match status" value="1"/>
</dbReference>
<evidence type="ECO:0000313" key="4">
    <source>
        <dbReference type="WBParaSite" id="Gr19_v10_g14957.t1"/>
    </source>
</evidence>
<dbReference type="InterPro" id="IPR036908">
    <property type="entry name" value="RlpA-like_sf"/>
</dbReference>
<dbReference type="InterPro" id="IPR008965">
    <property type="entry name" value="CBM2/CBM3_carb-bd_dom_sf"/>
</dbReference>
<dbReference type="GO" id="GO:0004553">
    <property type="term" value="F:hydrolase activity, hydrolyzing O-glycosyl compounds"/>
    <property type="evidence" value="ECO:0007669"/>
    <property type="project" value="InterPro"/>
</dbReference>
<dbReference type="Pfam" id="PF03330">
    <property type="entry name" value="DPBB_1"/>
    <property type="match status" value="1"/>
</dbReference>
<dbReference type="WBParaSite" id="Gr19_v10_g14957.t1">
    <property type="protein sequence ID" value="Gr19_v10_g14957.t1"/>
    <property type="gene ID" value="Gr19_v10_g14957"/>
</dbReference>
<keyword evidence="1" id="KW-0732">Signal</keyword>
<dbReference type="SUPFAM" id="SSF49384">
    <property type="entry name" value="Carbohydrate-binding domain"/>
    <property type="match status" value="1"/>
</dbReference>